<evidence type="ECO:0000313" key="3">
    <source>
        <dbReference type="Proteomes" id="UP000501690"/>
    </source>
</evidence>
<organism evidence="2 3">
    <name type="scientific">Vigna unguiculata</name>
    <name type="common">Cowpea</name>
    <dbReference type="NCBI Taxonomy" id="3917"/>
    <lineage>
        <taxon>Eukaryota</taxon>
        <taxon>Viridiplantae</taxon>
        <taxon>Streptophyta</taxon>
        <taxon>Embryophyta</taxon>
        <taxon>Tracheophyta</taxon>
        <taxon>Spermatophyta</taxon>
        <taxon>Magnoliopsida</taxon>
        <taxon>eudicotyledons</taxon>
        <taxon>Gunneridae</taxon>
        <taxon>Pentapetalae</taxon>
        <taxon>rosids</taxon>
        <taxon>fabids</taxon>
        <taxon>Fabales</taxon>
        <taxon>Fabaceae</taxon>
        <taxon>Papilionoideae</taxon>
        <taxon>50 kb inversion clade</taxon>
        <taxon>NPAAA clade</taxon>
        <taxon>indigoferoid/millettioid clade</taxon>
        <taxon>Phaseoleae</taxon>
        <taxon>Vigna</taxon>
    </lineage>
</organism>
<gene>
    <name evidence="2" type="ORF">DEO72_LG3g1825</name>
</gene>
<accession>A0A4D6LFA7</accession>
<evidence type="ECO:0000313" key="2">
    <source>
        <dbReference type="EMBL" id="QCD87291.1"/>
    </source>
</evidence>
<sequence length="175" mass="19900">MVYPVEDMIGVELVVVAVMVQGDAVVADPNCTQRVCTLRPQRWLRVGAFSGQAAVDETHLDDDAEVTGSSSWSTTVATSRLKRDDGGARTTPREARKLRKMVAAVPARAITVWWWLRDVQRRRSYREPLVQQRWRGFRRGCNGRWLSSVGNGGRTWSWWLRSVATVEWVGAEERE</sequence>
<reference evidence="2 3" key="1">
    <citation type="submission" date="2019-04" db="EMBL/GenBank/DDBJ databases">
        <title>An improved genome assembly and genetic linkage map for asparagus bean, Vigna unguiculata ssp. sesquipedialis.</title>
        <authorList>
            <person name="Xia Q."/>
            <person name="Zhang R."/>
            <person name="Dong Y."/>
        </authorList>
    </citation>
    <scope>NUCLEOTIDE SEQUENCE [LARGE SCALE GENOMIC DNA]</scope>
    <source>
        <tissue evidence="2">Leaf</tissue>
    </source>
</reference>
<feature type="region of interest" description="Disordered" evidence="1">
    <location>
        <begin position="64"/>
        <end position="94"/>
    </location>
</feature>
<dbReference type="EMBL" id="CP039347">
    <property type="protein sequence ID" value="QCD87291.1"/>
    <property type="molecule type" value="Genomic_DNA"/>
</dbReference>
<dbReference type="AlphaFoldDB" id="A0A4D6LFA7"/>
<feature type="compositionally biased region" description="Polar residues" evidence="1">
    <location>
        <begin position="67"/>
        <end position="78"/>
    </location>
</feature>
<dbReference type="Proteomes" id="UP000501690">
    <property type="component" value="Linkage Group LG3"/>
</dbReference>
<feature type="compositionally biased region" description="Basic and acidic residues" evidence="1">
    <location>
        <begin position="81"/>
        <end position="94"/>
    </location>
</feature>
<name>A0A4D6LFA7_VIGUN</name>
<protein>
    <submittedName>
        <fullName evidence="2">Uncharacterized protein</fullName>
    </submittedName>
</protein>
<proteinExistence type="predicted"/>
<evidence type="ECO:0000256" key="1">
    <source>
        <dbReference type="SAM" id="MobiDB-lite"/>
    </source>
</evidence>
<keyword evidence="3" id="KW-1185">Reference proteome</keyword>